<feature type="site" description="Important for substrate specificity" evidence="4">
    <location>
        <position position="90"/>
    </location>
</feature>
<evidence type="ECO:0000256" key="3">
    <source>
        <dbReference type="ARBA" id="ARBA00023080"/>
    </source>
</evidence>
<comment type="caution">
    <text evidence="6">The sequence shown here is derived from an EMBL/GenBank/DDBJ whole genome shotgun (WGS) entry which is preliminary data.</text>
</comment>
<dbReference type="Gene3D" id="3.90.950.10">
    <property type="match status" value="1"/>
</dbReference>
<dbReference type="Proteomes" id="UP000033618">
    <property type="component" value="Unassembled WGS sequence"/>
</dbReference>
<dbReference type="EC" id="3.6.1.9" evidence="4"/>
<dbReference type="InterPro" id="IPR003697">
    <property type="entry name" value="Maf-like"/>
</dbReference>
<protein>
    <recommendedName>
        <fullName evidence="4">dTTP/UTP pyrophosphatase</fullName>
        <shortName evidence="4">dTTPase/UTPase</shortName>
        <ecNumber evidence="4">3.6.1.9</ecNumber>
    </recommendedName>
    <alternativeName>
        <fullName evidence="4">Nucleoside triphosphate pyrophosphatase</fullName>
    </alternativeName>
    <alternativeName>
        <fullName evidence="4">Nucleotide pyrophosphatase</fullName>
        <shortName evidence="4">Nucleotide PPase</shortName>
    </alternativeName>
</protein>
<evidence type="ECO:0000256" key="4">
    <source>
        <dbReference type="HAMAP-Rule" id="MF_00528"/>
    </source>
</evidence>
<dbReference type="SUPFAM" id="SSF52972">
    <property type="entry name" value="ITPase-like"/>
    <property type="match status" value="2"/>
</dbReference>
<keyword evidence="3 4" id="KW-0546">Nucleotide metabolism</keyword>
<feature type="region of interest" description="Disordered" evidence="5">
    <location>
        <begin position="134"/>
        <end position="157"/>
    </location>
</feature>
<evidence type="ECO:0000256" key="5">
    <source>
        <dbReference type="SAM" id="MobiDB-lite"/>
    </source>
</evidence>
<dbReference type="EMBL" id="LAQU01000009">
    <property type="protein sequence ID" value="KKB63570.1"/>
    <property type="molecule type" value="Genomic_DNA"/>
</dbReference>
<dbReference type="CDD" id="cd00555">
    <property type="entry name" value="Maf"/>
    <property type="match status" value="1"/>
</dbReference>
<keyword evidence="2 4" id="KW-0378">Hydrolase</keyword>
<dbReference type="GO" id="GO:0005737">
    <property type="term" value="C:cytoplasm"/>
    <property type="evidence" value="ECO:0007669"/>
    <property type="project" value="UniProtKB-SubCell"/>
</dbReference>
<dbReference type="STRING" id="28092.WM40_11325"/>
<evidence type="ECO:0000256" key="1">
    <source>
        <dbReference type="ARBA" id="ARBA00001968"/>
    </source>
</evidence>
<evidence type="ECO:0000313" key="7">
    <source>
        <dbReference type="Proteomes" id="UP000033618"/>
    </source>
</evidence>
<accession>A0A0F5K0Y0</accession>
<dbReference type="InterPro" id="IPR029001">
    <property type="entry name" value="ITPase-like_fam"/>
</dbReference>
<comment type="catalytic activity">
    <reaction evidence="4">
        <text>dTTP + H2O = dTMP + diphosphate + H(+)</text>
        <dbReference type="Rhea" id="RHEA:28534"/>
        <dbReference type="ChEBI" id="CHEBI:15377"/>
        <dbReference type="ChEBI" id="CHEBI:15378"/>
        <dbReference type="ChEBI" id="CHEBI:33019"/>
        <dbReference type="ChEBI" id="CHEBI:37568"/>
        <dbReference type="ChEBI" id="CHEBI:63528"/>
        <dbReference type="EC" id="3.6.1.9"/>
    </reaction>
</comment>
<gene>
    <name evidence="6" type="ORF">WM40_11325</name>
</gene>
<keyword evidence="4" id="KW-0963">Cytoplasm</keyword>
<dbReference type="GO" id="GO:0036218">
    <property type="term" value="F:dTTP diphosphatase activity"/>
    <property type="evidence" value="ECO:0007669"/>
    <property type="project" value="RHEA"/>
</dbReference>
<organism evidence="6 7">
    <name type="scientific">Robbsia andropogonis</name>
    <dbReference type="NCBI Taxonomy" id="28092"/>
    <lineage>
        <taxon>Bacteria</taxon>
        <taxon>Pseudomonadati</taxon>
        <taxon>Pseudomonadota</taxon>
        <taxon>Betaproteobacteria</taxon>
        <taxon>Burkholderiales</taxon>
        <taxon>Burkholderiaceae</taxon>
        <taxon>Robbsia</taxon>
    </lineage>
</organism>
<comment type="subcellular location">
    <subcellularLocation>
        <location evidence="4">Cytoplasm</location>
    </subcellularLocation>
</comment>
<dbReference type="OrthoDB" id="9807767at2"/>
<dbReference type="GO" id="GO:0009117">
    <property type="term" value="P:nucleotide metabolic process"/>
    <property type="evidence" value="ECO:0007669"/>
    <property type="project" value="UniProtKB-KW"/>
</dbReference>
<feature type="site" description="Important for substrate specificity" evidence="4">
    <location>
        <position position="216"/>
    </location>
</feature>
<dbReference type="GO" id="GO:0036221">
    <property type="term" value="F:UTP diphosphatase activity"/>
    <property type="evidence" value="ECO:0007669"/>
    <property type="project" value="RHEA"/>
</dbReference>
<feature type="site" description="Important for substrate specificity" evidence="4">
    <location>
        <position position="21"/>
    </location>
</feature>
<dbReference type="Pfam" id="PF02545">
    <property type="entry name" value="Maf"/>
    <property type="match status" value="2"/>
</dbReference>
<dbReference type="HAMAP" id="MF_00528">
    <property type="entry name" value="Maf"/>
    <property type="match status" value="1"/>
</dbReference>
<dbReference type="PATRIC" id="fig|28092.6.peg.2659"/>
<evidence type="ECO:0000256" key="2">
    <source>
        <dbReference type="ARBA" id="ARBA00022801"/>
    </source>
</evidence>
<comment type="caution">
    <text evidence="4">Lacks conserved residue(s) required for the propagation of feature annotation.</text>
</comment>
<comment type="catalytic activity">
    <reaction evidence="4">
        <text>UTP + H2O = UMP + diphosphate + H(+)</text>
        <dbReference type="Rhea" id="RHEA:29395"/>
        <dbReference type="ChEBI" id="CHEBI:15377"/>
        <dbReference type="ChEBI" id="CHEBI:15378"/>
        <dbReference type="ChEBI" id="CHEBI:33019"/>
        <dbReference type="ChEBI" id="CHEBI:46398"/>
        <dbReference type="ChEBI" id="CHEBI:57865"/>
        <dbReference type="EC" id="3.6.1.9"/>
    </reaction>
</comment>
<comment type="similarity">
    <text evidence="4">Belongs to the Maf family. YhdE subfamily.</text>
</comment>
<comment type="cofactor">
    <cofactor evidence="1 4">
        <name>a divalent metal cation</name>
        <dbReference type="ChEBI" id="CHEBI:60240"/>
    </cofactor>
</comment>
<name>A0A0F5K0Y0_9BURK</name>
<keyword evidence="7" id="KW-1185">Reference proteome</keyword>
<comment type="function">
    <text evidence="4">Nucleoside triphosphate pyrophosphatase that hydrolyzes dTTP and UTP. May have a dual role in cell division arrest and in preventing the incorporation of modified nucleotides into cellular nucleic acids.</text>
</comment>
<dbReference type="RefSeq" id="WP_024902168.1">
    <property type="nucleotide sequence ID" value="NZ_CADFGU010000001.1"/>
</dbReference>
<reference evidence="6 7" key="1">
    <citation type="submission" date="2015-03" db="EMBL/GenBank/DDBJ databases">
        <title>Draft Genome Sequence of Burkholderia andropogonis type strain ICMP2807, isolated from Sorghum bicolor.</title>
        <authorList>
            <person name="Lopes-Santos L."/>
            <person name="Castro D.B."/>
            <person name="Ottoboni L.M."/>
            <person name="Park D."/>
            <person name="Weirc B.S."/>
            <person name="Destefano S.A."/>
        </authorList>
    </citation>
    <scope>NUCLEOTIDE SEQUENCE [LARGE SCALE GENOMIC DNA]</scope>
    <source>
        <strain evidence="6 7">ICMP2807</strain>
    </source>
</reference>
<proteinExistence type="inferred from homology"/>
<evidence type="ECO:0000313" key="6">
    <source>
        <dbReference type="EMBL" id="KKB63570.1"/>
    </source>
</evidence>
<dbReference type="PANTHER" id="PTHR43213:SF5">
    <property type="entry name" value="BIFUNCTIONAL DTTP_UTP PYROPHOSPHATASE_METHYLTRANSFERASE PROTEIN-RELATED"/>
    <property type="match status" value="1"/>
</dbReference>
<dbReference type="AlphaFoldDB" id="A0A0F5K0Y0"/>
<feature type="compositionally biased region" description="Polar residues" evidence="5">
    <location>
        <begin position="134"/>
        <end position="154"/>
    </location>
</feature>
<feature type="active site" description="Proton acceptor" evidence="4">
    <location>
        <position position="89"/>
    </location>
</feature>
<sequence length="264" mass="27719">MTSTPRLSDSAFLYLASQSPRRGQLLEQLGLSYRLLLPDADEDAEALEATRSGEHAHDYVMRVVQAKACAAAERLARRGWPSAAILCADTTVSLDGAILGKPADATEAVAILSRLSGRRHEVMTAVAVVPAPTGQATRRVSSTPAAPQPQTTASGPWFASTSTCTSTALSEAALPPSIRCVLSTSTVTFRTLDDADIAHYIASGEPFGKAGAYGIQGRAAAFIAHLDGSYSGVMGLPLFETASLLRDTAPMAYDVALSHRDSNQ</sequence>
<dbReference type="PANTHER" id="PTHR43213">
    <property type="entry name" value="BIFUNCTIONAL DTTP/UTP PYROPHOSPHATASE/METHYLTRANSFERASE PROTEIN-RELATED"/>
    <property type="match status" value="1"/>
</dbReference>